<reference evidence="2" key="2">
    <citation type="submission" date="2015-01" db="EMBL/GenBank/DDBJ databases">
        <title>Evolutionary Origins and Diversification of the Mycorrhizal Mutualists.</title>
        <authorList>
            <consortium name="DOE Joint Genome Institute"/>
            <consortium name="Mycorrhizal Genomics Consortium"/>
            <person name="Kohler A."/>
            <person name="Kuo A."/>
            <person name="Nagy L.G."/>
            <person name="Floudas D."/>
            <person name="Copeland A."/>
            <person name="Barry K.W."/>
            <person name="Cichocki N."/>
            <person name="Veneault-Fourrey C."/>
            <person name="LaButti K."/>
            <person name="Lindquist E.A."/>
            <person name="Lipzen A."/>
            <person name="Lundell T."/>
            <person name="Morin E."/>
            <person name="Murat C."/>
            <person name="Riley R."/>
            <person name="Ohm R."/>
            <person name="Sun H."/>
            <person name="Tunlid A."/>
            <person name="Henrissat B."/>
            <person name="Grigoriev I.V."/>
            <person name="Hibbett D.S."/>
            <person name="Martin F."/>
        </authorList>
    </citation>
    <scope>NUCLEOTIDE SEQUENCE [LARGE SCALE GENOMIC DNA]</scope>
    <source>
        <strain evidence="2">441</strain>
    </source>
</reference>
<feature type="non-terminal residue" evidence="1">
    <location>
        <position position="132"/>
    </location>
</feature>
<evidence type="ECO:0000313" key="1">
    <source>
        <dbReference type="EMBL" id="KIK20119.1"/>
    </source>
</evidence>
<name>A0A0C9Z1F9_9AGAM</name>
<dbReference type="AlphaFoldDB" id="A0A0C9Z1F9"/>
<dbReference type="Proteomes" id="UP000054018">
    <property type="component" value="Unassembled WGS sequence"/>
</dbReference>
<gene>
    <name evidence="1" type="ORF">PISMIDRAFT_682510</name>
</gene>
<accession>A0A0C9Z1F9</accession>
<proteinExistence type="predicted"/>
<protein>
    <submittedName>
        <fullName evidence="1">Uncharacterized protein</fullName>
    </submittedName>
</protein>
<dbReference type="EMBL" id="KN833771">
    <property type="protein sequence ID" value="KIK20119.1"/>
    <property type="molecule type" value="Genomic_DNA"/>
</dbReference>
<dbReference type="HOGENOM" id="CLU_2134513_0_0_1"/>
<organism evidence="1 2">
    <name type="scientific">Pisolithus microcarpus 441</name>
    <dbReference type="NCBI Taxonomy" id="765257"/>
    <lineage>
        <taxon>Eukaryota</taxon>
        <taxon>Fungi</taxon>
        <taxon>Dikarya</taxon>
        <taxon>Basidiomycota</taxon>
        <taxon>Agaricomycotina</taxon>
        <taxon>Agaricomycetes</taxon>
        <taxon>Agaricomycetidae</taxon>
        <taxon>Boletales</taxon>
        <taxon>Sclerodermatineae</taxon>
        <taxon>Pisolithaceae</taxon>
        <taxon>Pisolithus</taxon>
    </lineage>
</organism>
<keyword evidence="2" id="KW-1185">Reference proteome</keyword>
<reference evidence="1 2" key="1">
    <citation type="submission" date="2014-04" db="EMBL/GenBank/DDBJ databases">
        <authorList>
            <consortium name="DOE Joint Genome Institute"/>
            <person name="Kuo A."/>
            <person name="Kohler A."/>
            <person name="Costa M.D."/>
            <person name="Nagy L.G."/>
            <person name="Floudas D."/>
            <person name="Copeland A."/>
            <person name="Barry K.W."/>
            <person name="Cichocki N."/>
            <person name="Veneault-Fourrey C."/>
            <person name="LaButti K."/>
            <person name="Lindquist E.A."/>
            <person name="Lipzen A."/>
            <person name="Lundell T."/>
            <person name="Morin E."/>
            <person name="Murat C."/>
            <person name="Sun H."/>
            <person name="Tunlid A."/>
            <person name="Henrissat B."/>
            <person name="Grigoriev I.V."/>
            <person name="Hibbett D.S."/>
            <person name="Martin F."/>
            <person name="Nordberg H.P."/>
            <person name="Cantor M.N."/>
            <person name="Hua S.X."/>
        </authorList>
    </citation>
    <scope>NUCLEOTIDE SEQUENCE [LARGE SCALE GENOMIC DNA]</scope>
    <source>
        <strain evidence="1 2">441</strain>
    </source>
</reference>
<sequence>MTKIRDVVLLTLFRHENSNNSAATNALATSHISSGRSRLVDSRLKEANDSARNCLSYGPTAVGARRAALRRWGTAGRSPMKLWEAVGMNMESWEMKEAGKRVHAVPRYLQNCPSPLHTPTPPYLHNHGVHRN</sequence>
<evidence type="ECO:0000313" key="2">
    <source>
        <dbReference type="Proteomes" id="UP000054018"/>
    </source>
</evidence>